<dbReference type="AlphaFoldDB" id="A0A5N6MBW0"/>
<accession>A0A5N6MBW0</accession>
<sequence length="195" mass="21612">MEFQHFLSKSPDAHCHAKSCTDSAGPCTTVQNFARPCNQVVLGHAWQCWPMHDRAPSCMTVQPGSARPCMVVPAYARPCISQARPCSLASAGPKPGSAGPNGGSAGHDDLRTTVRLLARPCLTPRVNFRDLAENGNFGNRPRPKVEYCSTLHDRAPMVHERAKFQNFYKLSFSPHFKGLDFLEPKYLLFRFPEAI</sequence>
<organism evidence="1 2">
    <name type="scientific">Mikania micrantha</name>
    <name type="common">bitter vine</name>
    <dbReference type="NCBI Taxonomy" id="192012"/>
    <lineage>
        <taxon>Eukaryota</taxon>
        <taxon>Viridiplantae</taxon>
        <taxon>Streptophyta</taxon>
        <taxon>Embryophyta</taxon>
        <taxon>Tracheophyta</taxon>
        <taxon>Spermatophyta</taxon>
        <taxon>Magnoliopsida</taxon>
        <taxon>eudicotyledons</taxon>
        <taxon>Gunneridae</taxon>
        <taxon>Pentapetalae</taxon>
        <taxon>asterids</taxon>
        <taxon>campanulids</taxon>
        <taxon>Asterales</taxon>
        <taxon>Asteraceae</taxon>
        <taxon>Asteroideae</taxon>
        <taxon>Heliantheae alliance</taxon>
        <taxon>Eupatorieae</taxon>
        <taxon>Mikania</taxon>
    </lineage>
</organism>
<dbReference type="EMBL" id="SZYD01000016">
    <property type="protein sequence ID" value="KAD3337932.1"/>
    <property type="molecule type" value="Genomic_DNA"/>
</dbReference>
<evidence type="ECO:0000313" key="2">
    <source>
        <dbReference type="Proteomes" id="UP000326396"/>
    </source>
</evidence>
<dbReference type="Proteomes" id="UP000326396">
    <property type="component" value="Linkage Group LG6"/>
</dbReference>
<proteinExistence type="predicted"/>
<gene>
    <name evidence="1" type="ORF">E3N88_33453</name>
</gene>
<comment type="caution">
    <text evidence="1">The sequence shown here is derived from an EMBL/GenBank/DDBJ whole genome shotgun (WGS) entry which is preliminary data.</text>
</comment>
<protein>
    <submittedName>
        <fullName evidence="1">Uncharacterized protein</fullName>
    </submittedName>
</protein>
<keyword evidence="2" id="KW-1185">Reference proteome</keyword>
<evidence type="ECO:0000313" key="1">
    <source>
        <dbReference type="EMBL" id="KAD3337932.1"/>
    </source>
</evidence>
<reference evidence="1 2" key="1">
    <citation type="submission" date="2019-05" db="EMBL/GenBank/DDBJ databases">
        <title>Mikania micrantha, genome provides insights into the molecular mechanism of rapid growth.</title>
        <authorList>
            <person name="Liu B."/>
        </authorList>
    </citation>
    <scope>NUCLEOTIDE SEQUENCE [LARGE SCALE GENOMIC DNA]</scope>
    <source>
        <strain evidence="1">NLD-2019</strain>
        <tissue evidence="1">Leaf</tissue>
    </source>
</reference>
<name>A0A5N6MBW0_9ASTR</name>